<dbReference type="InterPro" id="IPR017925">
    <property type="entry name" value="DHFR_CS"/>
</dbReference>
<accession>A0A3S8D7J5</accession>
<evidence type="ECO:0000259" key="9">
    <source>
        <dbReference type="PROSITE" id="PS51330"/>
    </source>
</evidence>
<evidence type="ECO:0000256" key="7">
    <source>
        <dbReference type="ARBA" id="ARBA00067207"/>
    </source>
</evidence>
<gene>
    <name evidence="10" type="primary">ORF2</name>
</gene>
<dbReference type="SUPFAM" id="SSF53597">
    <property type="entry name" value="Dihydrofolate reductase-like"/>
    <property type="match status" value="1"/>
</dbReference>
<dbReference type="GeneID" id="65102808"/>
<dbReference type="GO" id="GO:0050661">
    <property type="term" value="F:NADP binding"/>
    <property type="evidence" value="ECO:0007669"/>
    <property type="project" value="InterPro"/>
</dbReference>
<evidence type="ECO:0000313" key="10">
    <source>
        <dbReference type="EMBL" id="AZB49177.1"/>
    </source>
</evidence>
<evidence type="ECO:0000256" key="8">
    <source>
        <dbReference type="RuleBase" id="RU004474"/>
    </source>
</evidence>
<dbReference type="PROSITE" id="PS51330">
    <property type="entry name" value="DHFR_2"/>
    <property type="match status" value="1"/>
</dbReference>
<evidence type="ECO:0000256" key="6">
    <source>
        <dbReference type="ARBA" id="ARBA00023002"/>
    </source>
</evidence>
<dbReference type="PROSITE" id="PS00075">
    <property type="entry name" value="DHFR_1"/>
    <property type="match status" value="1"/>
</dbReference>
<keyword evidence="4" id="KW-0554">One-carbon metabolism</keyword>
<dbReference type="InterPro" id="IPR001796">
    <property type="entry name" value="DHFR_dom"/>
</dbReference>
<dbReference type="PRINTS" id="PR00070">
    <property type="entry name" value="DHFR"/>
</dbReference>
<dbReference type="InterPro" id="IPR012259">
    <property type="entry name" value="DHFR"/>
</dbReference>
<dbReference type="EMBL" id="MG452722">
    <property type="protein sequence ID" value="AZB49177.1"/>
    <property type="molecule type" value="Genomic_DNA"/>
</dbReference>
<evidence type="ECO:0000256" key="2">
    <source>
        <dbReference type="ARBA" id="ARBA00009539"/>
    </source>
</evidence>
<dbReference type="InterPro" id="IPR024072">
    <property type="entry name" value="DHFR-like_dom_sf"/>
</dbReference>
<dbReference type="Gene3D" id="3.40.430.10">
    <property type="entry name" value="Dihydrofolate Reductase, subunit A"/>
    <property type="match status" value="1"/>
</dbReference>
<keyword evidence="6" id="KW-0560">Oxidoreductase</keyword>
<dbReference type="Pfam" id="PF00186">
    <property type="entry name" value="DHFR_1"/>
    <property type="match status" value="1"/>
</dbReference>
<reference evidence="10" key="1">
    <citation type="submission" date="2017-11" db="EMBL/GenBank/DDBJ databases">
        <title>The distinct marsupial branch of gammaherpesviruses includes novel host-derived genes seldom found in other viruses.</title>
        <authorList>
            <person name="Vaz P.K."/>
        </authorList>
    </citation>
    <scope>NUCLEOTIDE SEQUENCE</scope>
    <source>
        <strain evidence="10">36M/11</strain>
    </source>
</reference>
<dbReference type="GO" id="GO:0046452">
    <property type="term" value="P:dihydrofolate metabolic process"/>
    <property type="evidence" value="ECO:0007669"/>
    <property type="project" value="TreeGrafter"/>
</dbReference>
<dbReference type="GO" id="GO:0046654">
    <property type="term" value="P:tetrahydrofolate biosynthetic process"/>
    <property type="evidence" value="ECO:0007669"/>
    <property type="project" value="InterPro"/>
</dbReference>
<protein>
    <recommendedName>
        <fullName evidence="7">Viral dihydrofolate reductase</fullName>
        <ecNumber evidence="3">1.5.1.3</ecNumber>
    </recommendedName>
</protein>
<dbReference type="KEGG" id="vg:65102808"/>
<comment type="pathway">
    <text evidence="1">Cofactor biosynthesis; tetrahydrofolate biosynthesis; 5,6,7,8-tetrahydrofolate from 7,8-dihydrofolate: step 1/1.</text>
</comment>
<dbReference type="GO" id="GO:0046655">
    <property type="term" value="P:folic acid metabolic process"/>
    <property type="evidence" value="ECO:0007669"/>
    <property type="project" value="TreeGrafter"/>
</dbReference>
<feature type="domain" description="DHFR" evidence="9">
    <location>
        <begin position="10"/>
        <end position="189"/>
    </location>
</feature>
<dbReference type="CDD" id="cd00209">
    <property type="entry name" value="DHFR"/>
    <property type="match status" value="1"/>
</dbReference>
<comment type="similarity">
    <text evidence="2 8">Belongs to the dihydrofolate reductase family.</text>
</comment>
<dbReference type="GO" id="GO:0004146">
    <property type="term" value="F:dihydrofolate reductase activity"/>
    <property type="evidence" value="ECO:0007669"/>
    <property type="project" value="UniProtKB-EC"/>
</dbReference>
<dbReference type="GO" id="GO:0006730">
    <property type="term" value="P:one-carbon metabolic process"/>
    <property type="evidence" value="ECO:0007669"/>
    <property type="project" value="UniProtKB-KW"/>
</dbReference>
<organism evidence="10">
    <name type="scientific">Phascolarctid gammaherpesvirus 1</name>
    <dbReference type="NCBI Taxonomy" id="2249313"/>
    <lineage>
        <taxon>Viruses</taxon>
        <taxon>Duplodnaviria</taxon>
        <taxon>Heunggongvirae</taxon>
        <taxon>Peploviricota</taxon>
        <taxon>Herviviricetes</taxon>
        <taxon>Herpesvirales</taxon>
        <taxon>Orthoherpesviridae</taxon>
        <taxon>Gammaherpesvirinae</taxon>
        <taxon>Manticavirus</taxon>
        <taxon>Manticavirus phascolarctidgamma1</taxon>
    </lineage>
</organism>
<name>A0A3S8D7J5_9GAMA</name>
<sequence>MVQVTGSYSPMNCIVAVDSNMGIGKDGRMPWPTLRQDLRHFHKLTRYCAGNDKINVVIMGKNTWFSLPCRARPLPGRINVVLSKTLKNAPLGAHYLAHSLEHALDIVGNYLSESVFKIWIIGGSSLYREALSLPSLEKIYITRIFKEFQCDVFFPAIDQNIYKMINDPEISGDLQREGDINYRFEVYEKIQYSRK</sequence>
<evidence type="ECO:0000256" key="3">
    <source>
        <dbReference type="ARBA" id="ARBA00012856"/>
    </source>
</evidence>
<dbReference type="Proteomes" id="UP000677407">
    <property type="component" value="Segment"/>
</dbReference>
<dbReference type="PANTHER" id="PTHR48069:SF3">
    <property type="entry name" value="DIHYDROFOLATE REDUCTASE"/>
    <property type="match status" value="1"/>
</dbReference>
<proteinExistence type="inferred from homology"/>
<evidence type="ECO:0000256" key="1">
    <source>
        <dbReference type="ARBA" id="ARBA00004903"/>
    </source>
</evidence>
<evidence type="ECO:0000256" key="4">
    <source>
        <dbReference type="ARBA" id="ARBA00022563"/>
    </source>
</evidence>
<dbReference type="PANTHER" id="PTHR48069">
    <property type="entry name" value="DIHYDROFOLATE REDUCTASE"/>
    <property type="match status" value="1"/>
</dbReference>
<keyword evidence="5" id="KW-0521">NADP</keyword>
<dbReference type="EC" id="1.5.1.3" evidence="3"/>
<evidence type="ECO:0000313" key="11">
    <source>
        <dbReference type="Proteomes" id="UP000677407"/>
    </source>
</evidence>
<evidence type="ECO:0000256" key="5">
    <source>
        <dbReference type="ARBA" id="ARBA00022857"/>
    </source>
</evidence>
<dbReference type="RefSeq" id="YP_010087447.1">
    <property type="nucleotide sequence ID" value="NC_055555.1"/>
</dbReference>
<keyword evidence="11" id="KW-1185">Reference proteome</keyword>
<dbReference type="FunFam" id="3.40.430.10:FF:000002">
    <property type="entry name" value="Dihydrofolate reductase"/>
    <property type="match status" value="1"/>
</dbReference>